<organism evidence="7 8">
    <name type="scientific">Bradyrhizobium canariense</name>
    <dbReference type="NCBI Taxonomy" id="255045"/>
    <lineage>
        <taxon>Bacteria</taxon>
        <taxon>Pseudomonadati</taxon>
        <taxon>Pseudomonadota</taxon>
        <taxon>Alphaproteobacteria</taxon>
        <taxon>Hyphomicrobiales</taxon>
        <taxon>Nitrobacteraceae</taxon>
        <taxon>Bradyrhizobium</taxon>
    </lineage>
</organism>
<keyword evidence="8" id="KW-1185">Reference proteome</keyword>
<comment type="catalytic activity">
    <reaction evidence="5">
        <text>DNA(n) + a 2'-deoxyribonucleoside 5'-triphosphate = DNA(n+1) + diphosphate</text>
        <dbReference type="Rhea" id="RHEA:22508"/>
        <dbReference type="Rhea" id="RHEA-COMP:17339"/>
        <dbReference type="Rhea" id="RHEA-COMP:17340"/>
        <dbReference type="ChEBI" id="CHEBI:33019"/>
        <dbReference type="ChEBI" id="CHEBI:61560"/>
        <dbReference type="ChEBI" id="CHEBI:173112"/>
        <dbReference type="EC" id="2.7.7.7"/>
    </reaction>
</comment>
<reference evidence="7 8" key="1">
    <citation type="submission" date="2017-03" db="EMBL/GenBank/DDBJ databases">
        <title>Whole genome sequences of fourteen strains of Bradyrhizobium canariense and one strain of Bradyrhizobium japonicum isolated from Lupinus (Papilionoideae: Genisteae) species in Algeria.</title>
        <authorList>
            <person name="Crovadore J."/>
            <person name="Chekireb D."/>
            <person name="Brachmann A."/>
            <person name="Chablais R."/>
            <person name="Cochard B."/>
            <person name="Lefort F."/>
        </authorList>
    </citation>
    <scope>NUCLEOTIDE SEQUENCE [LARGE SCALE GENOMIC DNA]</scope>
    <source>
        <strain evidence="7 8">UBMAN05</strain>
    </source>
</reference>
<evidence type="ECO:0000256" key="3">
    <source>
        <dbReference type="ARBA" id="ARBA00022705"/>
    </source>
</evidence>
<comment type="caution">
    <text evidence="7">The sequence shown here is derived from an EMBL/GenBank/DDBJ whole genome shotgun (WGS) entry which is preliminary data.</text>
</comment>
<accession>A0ABX3X3F5</accession>
<evidence type="ECO:0000313" key="7">
    <source>
        <dbReference type="EMBL" id="OSJ27803.1"/>
    </source>
</evidence>
<evidence type="ECO:0000256" key="1">
    <source>
        <dbReference type="ARBA" id="ARBA00011541"/>
    </source>
</evidence>
<dbReference type="SUPFAM" id="SSF56672">
    <property type="entry name" value="DNA/RNA polymerases"/>
    <property type="match status" value="1"/>
</dbReference>
<dbReference type="InterPro" id="IPR001098">
    <property type="entry name" value="DNA-dir_DNA_pol_A_palm_dom"/>
</dbReference>
<comment type="subunit">
    <text evidence="1">Single-chain monomer with multiple functions.</text>
</comment>
<dbReference type="Proteomes" id="UP000193884">
    <property type="component" value="Unassembled WGS sequence"/>
</dbReference>
<protein>
    <recommendedName>
        <fullName evidence="2">DNA-directed DNA polymerase</fullName>
        <ecNumber evidence="2">2.7.7.7</ecNumber>
    </recommendedName>
</protein>
<evidence type="ECO:0000256" key="5">
    <source>
        <dbReference type="ARBA" id="ARBA00049244"/>
    </source>
</evidence>
<keyword evidence="3" id="KW-0235">DNA replication</keyword>
<dbReference type="InterPro" id="IPR043502">
    <property type="entry name" value="DNA/RNA_pol_sf"/>
</dbReference>
<evidence type="ECO:0000256" key="4">
    <source>
        <dbReference type="ARBA" id="ARBA00022839"/>
    </source>
</evidence>
<dbReference type="Gene3D" id="1.10.150.20">
    <property type="entry name" value="5' to 3' exonuclease, C-terminal subdomain"/>
    <property type="match status" value="1"/>
</dbReference>
<dbReference type="SMART" id="SM00482">
    <property type="entry name" value="POLAc"/>
    <property type="match status" value="1"/>
</dbReference>
<name>A0ABX3X3F5_9BRAD</name>
<dbReference type="Pfam" id="PF00476">
    <property type="entry name" value="DNA_pol_A"/>
    <property type="match status" value="1"/>
</dbReference>
<dbReference type="RefSeq" id="WP_085384743.1">
    <property type="nucleotide sequence ID" value="NZ_NAFJ01000148.1"/>
</dbReference>
<dbReference type="PANTHER" id="PTHR10133:SF27">
    <property type="entry name" value="DNA POLYMERASE NU"/>
    <property type="match status" value="1"/>
</dbReference>
<sequence length="587" mass="65550">MSDLSFGQLSRFAHISLLDYEYNAAPGEPPDPLCLVVEDFRSGEQKRFWRDELRAMRRPPFPTGPNAVAISFYAPAELSCMLADGLPLPDCVIDLFAEHRVATNGERLPLGNGLLGALAYRGLPHIESSAKEVLREKIMSQTVWPPEDRAEILNYCASDVAALRALFTAMLPTLDLPRALMRGRYTKAVAHMERNGTPIDISVQNSFSEHWHLARRELVKTIDTDFGVYDGLHFRRGRFSEWLRVNRIPWPRTEHGTLKLDDDTFKEQSAIWPALKPLRELRQALTSMHVPGLPVGKDGRNRTLLSPFASKTGRNQPSAKRFVFGLPAWQRGVVRPPEGWALGYIDWSSQEIAVAAGLSGDAGLIQAYEGGDPYLAFGKDAGVAPPSATRVSHPEIRNICKTVMLGLNYGLGVERMAHQAGISPALAAELIQRHRMTYSRYWQWSDGVVTRALLTNEMNSVFGWHRKIGPFDRPTSLMNFPMQANSAEMMRVAAIAAIEADIIVCAPVHDAFLIAAPIDEIEAAVRQMREIMSQAGYYVTGGVRVRTEAKIVRYPDRYMDERGADMWNRVVRLIDRPDAVYGLSSVA</sequence>
<dbReference type="EC" id="2.7.7.7" evidence="2"/>
<evidence type="ECO:0000256" key="2">
    <source>
        <dbReference type="ARBA" id="ARBA00012417"/>
    </source>
</evidence>
<keyword evidence="4" id="KW-0269">Exonuclease</keyword>
<keyword evidence="4" id="KW-0540">Nuclease</keyword>
<feature type="domain" description="DNA-directed DNA polymerase family A palm" evidence="6">
    <location>
        <begin position="331"/>
        <end position="520"/>
    </location>
</feature>
<evidence type="ECO:0000313" key="8">
    <source>
        <dbReference type="Proteomes" id="UP000193884"/>
    </source>
</evidence>
<dbReference type="Gene3D" id="3.30.70.370">
    <property type="match status" value="1"/>
</dbReference>
<keyword evidence="4" id="KW-0378">Hydrolase</keyword>
<dbReference type="InterPro" id="IPR002298">
    <property type="entry name" value="DNA_polymerase_A"/>
</dbReference>
<evidence type="ECO:0000259" key="6">
    <source>
        <dbReference type="SMART" id="SM00482"/>
    </source>
</evidence>
<dbReference type="PRINTS" id="PR00868">
    <property type="entry name" value="DNAPOLI"/>
</dbReference>
<proteinExistence type="predicted"/>
<dbReference type="EMBL" id="NAFK01000163">
    <property type="protein sequence ID" value="OSJ27803.1"/>
    <property type="molecule type" value="Genomic_DNA"/>
</dbReference>
<gene>
    <name evidence="7" type="ORF">BST63_18855</name>
</gene>
<dbReference type="PANTHER" id="PTHR10133">
    <property type="entry name" value="DNA POLYMERASE I"/>
    <property type="match status" value="1"/>
</dbReference>